<evidence type="ECO:0000313" key="2">
    <source>
        <dbReference type="Proteomes" id="UP000283442"/>
    </source>
</evidence>
<comment type="caution">
    <text evidence="1">The sequence shown here is derived from an EMBL/GenBank/DDBJ whole genome shotgun (WGS) entry which is preliminary data.</text>
</comment>
<dbReference type="AlphaFoldDB" id="A0A414NWD6"/>
<dbReference type="RefSeq" id="WP_118176095.1">
    <property type="nucleotide sequence ID" value="NZ_JAQEAO010000001.1"/>
</dbReference>
<name>A0A414NWD6_9FIRM</name>
<evidence type="ECO:0000313" key="1">
    <source>
        <dbReference type="EMBL" id="RHF51465.1"/>
    </source>
</evidence>
<reference evidence="1 2" key="1">
    <citation type="submission" date="2018-08" db="EMBL/GenBank/DDBJ databases">
        <title>A genome reference for cultivated species of the human gut microbiota.</title>
        <authorList>
            <person name="Zou Y."/>
            <person name="Xue W."/>
            <person name="Luo G."/>
        </authorList>
    </citation>
    <scope>NUCLEOTIDE SEQUENCE [LARGE SCALE GENOMIC DNA]</scope>
    <source>
        <strain evidence="1 2">AM25-21AC</strain>
    </source>
</reference>
<proteinExistence type="predicted"/>
<organism evidence="1 2">
    <name type="scientific">Mitsuokella multacida</name>
    <dbReference type="NCBI Taxonomy" id="52226"/>
    <lineage>
        <taxon>Bacteria</taxon>
        <taxon>Bacillati</taxon>
        <taxon>Bacillota</taxon>
        <taxon>Negativicutes</taxon>
        <taxon>Selenomonadales</taxon>
        <taxon>Selenomonadaceae</taxon>
        <taxon>Mitsuokella</taxon>
    </lineage>
</organism>
<accession>A0A414NWD6</accession>
<dbReference type="EMBL" id="QRHE01000006">
    <property type="protein sequence ID" value="RHF51465.1"/>
    <property type="molecule type" value="Genomic_DNA"/>
</dbReference>
<gene>
    <name evidence="1" type="ORF">DW674_06785</name>
</gene>
<protein>
    <submittedName>
        <fullName evidence="1">Uncharacterized protein</fullName>
    </submittedName>
</protein>
<sequence>MRIYFNDDRTKYVINKRVNLDEYHEPEARELYDWIEEETDKKDQWDAVPWEAYDYFETLQVFELKSVVVYKHRLAKVEKRWTALHE</sequence>
<dbReference type="Proteomes" id="UP000283442">
    <property type="component" value="Unassembled WGS sequence"/>
</dbReference>